<accession>A0ABS5TPX9</accession>
<feature type="compositionally biased region" description="Low complexity" evidence="1">
    <location>
        <begin position="449"/>
        <end position="498"/>
    </location>
</feature>
<dbReference type="RefSeq" id="WP_214158019.1">
    <property type="nucleotide sequence ID" value="NZ_JAHBAY010000009.1"/>
</dbReference>
<name>A0ABS5TPX9_9ACTN</name>
<evidence type="ECO:0000256" key="2">
    <source>
        <dbReference type="SAM" id="Phobius"/>
    </source>
</evidence>
<feature type="compositionally biased region" description="Low complexity" evidence="1">
    <location>
        <begin position="233"/>
        <end position="254"/>
    </location>
</feature>
<feature type="compositionally biased region" description="Low complexity" evidence="1">
    <location>
        <begin position="182"/>
        <end position="199"/>
    </location>
</feature>
<sequence>MTQQGSSGWTSGPGTPRPGSSRLIWGFAAGFVLLLIGAVAVVRMSGGADDPAGDGAAPGESAAVRLAHRRAPFEEAVLALAQAPGAHYDDGVFSVQLTLFGDYTGSVEARGGVYPVIRTDGVTSVQLPASSVNALQPSATETTATWVKAGPATAEYLGVSFGDVPDDPSDLAQRVLDDLNDPATDFTAADSTTTPTASTNGDDEGMLTVTTPSGPVRVSASSPHRLMSVPVLSAGSGTDDTADTDSTAGGAADPVSFARPAAASATATPVQLTAAQVDEAFEQIVKRARTTAKTVDPGVVLDLEQQAAINCTEYSCSVSARITAGARTAGSDSEVTSGTVRASLTADIEVDGKTGAGKCTAVTTMKLDKSKTLKCTTTSAGPELRSALSRAKAQAEAKSRAMNGARVPYTVPYGGTVDVRAVARVNVKTLVRLMLSRQDLLDDLLEQAEPQTEPQAEPEGQTGTQPGNGTQPGTTTAPGTTGGAEPAPQPSGSGVVVPQPDPDDEDPVGCADLEPAGATPHGTTGWKNFVIRPTGGSDQGAAGGRTEVGEACFEKPVVSGHPTAPTGNPAGWLDGQKTGAAAFPSASGNGLARCHLVPAVLGGPNEASTGNLVTCWQAGININSTAKSRPVMKVSMRDFEKHANAWIRSSGAANTVTVYEVTPVYRSAKSTIPTHFSMRFRSWDRDTHQLKRIRWISVPNVTLDEKGKTQSLAN</sequence>
<feature type="region of interest" description="Disordered" evidence="1">
    <location>
        <begin position="182"/>
        <end position="254"/>
    </location>
</feature>
<organism evidence="3 4">
    <name type="scientific">Kineosporia corallincola</name>
    <dbReference type="NCBI Taxonomy" id="2835133"/>
    <lineage>
        <taxon>Bacteria</taxon>
        <taxon>Bacillati</taxon>
        <taxon>Actinomycetota</taxon>
        <taxon>Actinomycetes</taxon>
        <taxon>Kineosporiales</taxon>
        <taxon>Kineosporiaceae</taxon>
        <taxon>Kineosporia</taxon>
    </lineage>
</organism>
<gene>
    <name evidence="3" type="ORF">KIH74_22130</name>
</gene>
<evidence type="ECO:0000313" key="3">
    <source>
        <dbReference type="EMBL" id="MBT0771654.1"/>
    </source>
</evidence>
<keyword evidence="4" id="KW-1185">Reference proteome</keyword>
<dbReference type="Proteomes" id="UP001197247">
    <property type="component" value="Unassembled WGS sequence"/>
</dbReference>
<keyword evidence="2" id="KW-1133">Transmembrane helix</keyword>
<protein>
    <recommendedName>
        <fullName evidence="5">DNA/RNA non-specific endonuclease</fullName>
    </recommendedName>
</protein>
<evidence type="ECO:0000256" key="1">
    <source>
        <dbReference type="SAM" id="MobiDB-lite"/>
    </source>
</evidence>
<proteinExistence type="predicted"/>
<dbReference type="EMBL" id="JAHBAY010000009">
    <property type="protein sequence ID" value="MBT0771654.1"/>
    <property type="molecule type" value="Genomic_DNA"/>
</dbReference>
<evidence type="ECO:0000313" key="4">
    <source>
        <dbReference type="Proteomes" id="UP001197247"/>
    </source>
</evidence>
<feature type="transmembrane region" description="Helical" evidence="2">
    <location>
        <begin position="23"/>
        <end position="42"/>
    </location>
</feature>
<dbReference type="InterPro" id="IPR044929">
    <property type="entry name" value="DNA/RNA_non-sp_Endonuclease_sf"/>
</dbReference>
<feature type="region of interest" description="Disordered" evidence="1">
    <location>
        <begin position="449"/>
        <end position="544"/>
    </location>
</feature>
<keyword evidence="2" id="KW-0472">Membrane</keyword>
<dbReference type="Gene3D" id="3.40.570.10">
    <property type="entry name" value="Extracellular Endonuclease, subunit A"/>
    <property type="match status" value="1"/>
</dbReference>
<evidence type="ECO:0008006" key="5">
    <source>
        <dbReference type="Google" id="ProtNLM"/>
    </source>
</evidence>
<keyword evidence="2" id="KW-0812">Transmembrane</keyword>
<reference evidence="3 4" key="1">
    <citation type="submission" date="2021-05" db="EMBL/GenBank/DDBJ databases">
        <title>Kineosporia and Streptomyces sp. nov. two new marine actinobacteria isolated from Coral.</title>
        <authorList>
            <person name="Buangrab K."/>
            <person name="Sutthacheep M."/>
            <person name="Yeemin T."/>
            <person name="Harunari E."/>
            <person name="Igarashi Y."/>
            <person name="Kanchanasin P."/>
            <person name="Tanasupawat S."/>
            <person name="Phongsopitanun W."/>
        </authorList>
    </citation>
    <scope>NUCLEOTIDE SEQUENCE [LARGE SCALE GENOMIC DNA]</scope>
    <source>
        <strain evidence="3 4">J2-2</strain>
    </source>
</reference>
<comment type="caution">
    <text evidence="3">The sequence shown here is derived from an EMBL/GenBank/DDBJ whole genome shotgun (WGS) entry which is preliminary data.</text>
</comment>